<evidence type="ECO:0000259" key="10">
    <source>
        <dbReference type="PROSITE" id="PS50178"/>
    </source>
</evidence>
<feature type="repeat" description="ANK" evidence="6">
    <location>
        <begin position="210"/>
        <end position="246"/>
    </location>
</feature>
<feature type="region of interest" description="Disordered" evidence="9">
    <location>
        <begin position="317"/>
        <end position="404"/>
    </location>
</feature>
<dbReference type="SMART" id="SM00248">
    <property type="entry name" value="ANK"/>
    <property type="match status" value="3"/>
</dbReference>
<dbReference type="InterPro" id="IPR000306">
    <property type="entry name" value="Znf_FYVE"/>
</dbReference>
<feature type="coiled-coil region" evidence="8">
    <location>
        <begin position="405"/>
        <end position="504"/>
    </location>
</feature>
<keyword evidence="4" id="KW-0862">Zinc</keyword>
<keyword evidence="1" id="KW-0479">Metal-binding</keyword>
<dbReference type="SUPFAM" id="SSF57903">
    <property type="entry name" value="FYVE/PHD zinc finger"/>
    <property type="match status" value="1"/>
</dbReference>
<dbReference type="Pfam" id="PF01363">
    <property type="entry name" value="FYVE"/>
    <property type="match status" value="1"/>
</dbReference>
<dbReference type="SMART" id="SM00064">
    <property type="entry name" value="FYVE"/>
    <property type="match status" value="1"/>
</dbReference>
<dbReference type="GO" id="GO:0070531">
    <property type="term" value="C:BRCA1-A complex"/>
    <property type="evidence" value="ECO:0007669"/>
    <property type="project" value="TreeGrafter"/>
</dbReference>
<feature type="compositionally biased region" description="Basic and acidic residues" evidence="9">
    <location>
        <begin position="321"/>
        <end position="348"/>
    </location>
</feature>
<dbReference type="OrthoDB" id="20035at2759"/>
<dbReference type="RefSeq" id="XP_066913622.1">
    <property type="nucleotide sequence ID" value="XM_067057521.1"/>
</dbReference>
<protein>
    <recommendedName>
        <fullName evidence="10">FYVE-type domain-containing protein</fullName>
    </recommendedName>
</protein>
<evidence type="ECO:0000313" key="11">
    <source>
        <dbReference type="EnsemblMetazoa" id="CLYHEMP022189.1"/>
    </source>
</evidence>
<dbReference type="PANTHER" id="PTHR24171">
    <property type="entry name" value="ANKYRIN REPEAT DOMAIN-CONTAINING PROTEIN 39-RELATED"/>
    <property type="match status" value="1"/>
</dbReference>
<dbReference type="GO" id="GO:0031436">
    <property type="term" value="C:BRCA1-BARD1 complex"/>
    <property type="evidence" value="ECO:0007669"/>
    <property type="project" value="TreeGrafter"/>
</dbReference>
<dbReference type="EnsemblMetazoa" id="CLYHEMT022189.1">
    <property type="protein sequence ID" value="CLYHEMP022189.1"/>
    <property type="gene ID" value="CLYHEMG022189"/>
</dbReference>
<name>A0A7M5XHX5_9CNID</name>
<dbReference type="PROSITE" id="PS50297">
    <property type="entry name" value="ANK_REP_REGION"/>
    <property type="match status" value="2"/>
</dbReference>
<evidence type="ECO:0000256" key="9">
    <source>
        <dbReference type="SAM" id="MobiDB-lite"/>
    </source>
</evidence>
<evidence type="ECO:0000256" key="5">
    <source>
        <dbReference type="ARBA" id="ARBA00023043"/>
    </source>
</evidence>
<accession>A0A7M5XHX5</accession>
<sequence length="581" mass="65634">MAKLSASGEWLLAESTVPNCGPVELQNNSKLRSSSFFDSRICYECGHNFRACDCKTCLKCGTPFMTYFGTGFIKGRSHCRVCASPVCVTCIVVIKGLEKVCTRCHLKQKEEEICTEKALSAICEDKFGLDDSYANVSKLKTLSQKTDALFEAVKKGLDHVMLTLFNSGCSVDSVDFKQNTPLFYAAEGGYLQCIVLLLEKGANINAKNNVGWTPLHAVSWKGKLENYTECAKYLIEMGADVLCESNTKETAGDVAQRCHSNADLVQILKAAEVEVAMREVGRKVTNLLASAPTLKEQQFCRLLSTLLRYIKQHAVNAMETSPKEKKSETEKENPKEGEKEEKKKSDQKENEEEQEGVSQKRLCHKCRGPTLLGSSPSQSEKPKADVEPIVRPSTPKSPPPLPPDVIQNLAEIKRLEREKSDWEERCRKLMSSIALSTKDHEKQIEELQNQMQHLKEENQNIKTKRDATYENKLAKLRQESEVQIKEMEERVDESEQEKTEVLVLQTQHKLTWIPDDLVHECQISKCRAPFTKTTRKHHCRCCGRVFCAKCSQQKVKLERFGYTKPVRVCNVCYALIDDVIS</sequence>
<evidence type="ECO:0000313" key="12">
    <source>
        <dbReference type="Proteomes" id="UP000594262"/>
    </source>
</evidence>
<dbReference type="Gene3D" id="1.25.40.20">
    <property type="entry name" value="Ankyrin repeat-containing domain"/>
    <property type="match status" value="1"/>
</dbReference>
<keyword evidence="2" id="KW-0677">Repeat</keyword>
<dbReference type="InterPro" id="IPR017455">
    <property type="entry name" value="Znf_FYVE-rel"/>
</dbReference>
<dbReference type="InterPro" id="IPR002110">
    <property type="entry name" value="Ankyrin_rpt"/>
</dbReference>
<evidence type="ECO:0000256" key="8">
    <source>
        <dbReference type="SAM" id="Coils"/>
    </source>
</evidence>
<dbReference type="PANTHER" id="PTHR24171:SF8">
    <property type="entry name" value="BRCA1-ASSOCIATED RING DOMAIN PROTEIN 1"/>
    <property type="match status" value="1"/>
</dbReference>
<dbReference type="AlphaFoldDB" id="A0A7M5XHX5"/>
<evidence type="ECO:0000256" key="7">
    <source>
        <dbReference type="PROSITE-ProRule" id="PRU00091"/>
    </source>
</evidence>
<dbReference type="InterPro" id="IPR013083">
    <property type="entry name" value="Znf_RING/FYVE/PHD"/>
</dbReference>
<evidence type="ECO:0000256" key="3">
    <source>
        <dbReference type="ARBA" id="ARBA00022771"/>
    </source>
</evidence>
<dbReference type="GO" id="GO:0004842">
    <property type="term" value="F:ubiquitin-protein transferase activity"/>
    <property type="evidence" value="ECO:0007669"/>
    <property type="project" value="TreeGrafter"/>
</dbReference>
<dbReference type="InterPro" id="IPR036770">
    <property type="entry name" value="Ankyrin_rpt-contain_sf"/>
</dbReference>
<organism evidence="11 12">
    <name type="scientific">Clytia hemisphaerica</name>
    <dbReference type="NCBI Taxonomy" id="252671"/>
    <lineage>
        <taxon>Eukaryota</taxon>
        <taxon>Metazoa</taxon>
        <taxon>Cnidaria</taxon>
        <taxon>Hydrozoa</taxon>
        <taxon>Hydroidolina</taxon>
        <taxon>Leptothecata</taxon>
        <taxon>Obeliida</taxon>
        <taxon>Clytiidae</taxon>
        <taxon>Clytia</taxon>
    </lineage>
</organism>
<dbReference type="Pfam" id="PF12796">
    <property type="entry name" value="Ank_2"/>
    <property type="match status" value="1"/>
</dbReference>
<dbReference type="GO" id="GO:0008270">
    <property type="term" value="F:zinc ion binding"/>
    <property type="evidence" value="ECO:0007669"/>
    <property type="project" value="UniProtKB-KW"/>
</dbReference>
<dbReference type="GeneID" id="136800906"/>
<dbReference type="Proteomes" id="UP000594262">
    <property type="component" value="Unplaced"/>
</dbReference>
<keyword evidence="3 7" id="KW-0863">Zinc-finger</keyword>
<evidence type="ECO:0000256" key="4">
    <source>
        <dbReference type="ARBA" id="ARBA00022833"/>
    </source>
</evidence>
<dbReference type="PROSITE" id="PS50178">
    <property type="entry name" value="ZF_FYVE"/>
    <property type="match status" value="1"/>
</dbReference>
<evidence type="ECO:0000256" key="1">
    <source>
        <dbReference type="ARBA" id="ARBA00022723"/>
    </source>
</evidence>
<evidence type="ECO:0000256" key="6">
    <source>
        <dbReference type="PROSITE-ProRule" id="PRU00023"/>
    </source>
</evidence>
<dbReference type="PROSITE" id="PS50088">
    <property type="entry name" value="ANK_REPEAT"/>
    <property type="match status" value="2"/>
</dbReference>
<keyword evidence="12" id="KW-1185">Reference proteome</keyword>
<reference evidence="11" key="1">
    <citation type="submission" date="2021-01" db="UniProtKB">
        <authorList>
            <consortium name="EnsemblMetazoa"/>
        </authorList>
    </citation>
    <scope>IDENTIFICATION</scope>
</reference>
<evidence type="ECO:0000256" key="2">
    <source>
        <dbReference type="ARBA" id="ARBA00022737"/>
    </source>
</evidence>
<feature type="domain" description="FYVE-type" evidence="10">
    <location>
        <begin position="526"/>
        <end position="577"/>
    </location>
</feature>
<dbReference type="Gene3D" id="3.30.40.10">
    <property type="entry name" value="Zinc/RING finger domain, C3HC4 (zinc finger)"/>
    <property type="match status" value="1"/>
</dbReference>
<dbReference type="GO" id="GO:0085020">
    <property type="term" value="P:protein K6-linked ubiquitination"/>
    <property type="evidence" value="ECO:0007669"/>
    <property type="project" value="TreeGrafter"/>
</dbReference>
<keyword evidence="8" id="KW-0175">Coiled coil</keyword>
<proteinExistence type="predicted"/>
<keyword evidence="5 6" id="KW-0040">ANK repeat</keyword>
<dbReference type="SUPFAM" id="SSF48403">
    <property type="entry name" value="Ankyrin repeat"/>
    <property type="match status" value="1"/>
</dbReference>
<dbReference type="InterPro" id="IPR011011">
    <property type="entry name" value="Znf_FYVE_PHD"/>
</dbReference>
<feature type="repeat" description="ANK" evidence="6">
    <location>
        <begin position="177"/>
        <end position="209"/>
    </location>
</feature>